<dbReference type="AlphaFoldDB" id="A0ABD0J443"/>
<organism evidence="2 3">
    <name type="scientific">Batillaria attramentaria</name>
    <dbReference type="NCBI Taxonomy" id="370345"/>
    <lineage>
        <taxon>Eukaryota</taxon>
        <taxon>Metazoa</taxon>
        <taxon>Spiralia</taxon>
        <taxon>Lophotrochozoa</taxon>
        <taxon>Mollusca</taxon>
        <taxon>Gastropoda</taxon>
        <taxon>Caenogastropoda</taxon>
        <taxon>Sorbeoconcha</taxon>
        <taxon>Cerithioidea</taxon>
        <taxon>Batillariidae</taxon>
        <taxon>Batillaria</taxon>
    </lineage>
</organism>
<gene>
    <name evidence="2" type="ORF">BaRGS_00039018</name>
</gene>
<feature type="non-terminal residue" evidence="2">
    <location>
        <position position="1"/>
    </location>
</feature>
<sequence>VSASPSTWARLACRSAMHAGNCTVWSTASSLTVRCPRTRPLEGETTPSTRSSARQGQANTCPGQCSLIWSPLSL</sequence>
<dbReference type="Proteomes" id="UP001519460">
    <property type="component" value="Unassembled WGS sequence"/>
</dbReference>
<accession>A0ABD0J443</accession>
<evidence type="ECO:0000313" key="2">
    <source>
        <dbReference type="EMBL" id="KAK7459423.1"/>
    </source>
</evidence>
<feature type="non-terminal residue" evidence="2">
    <location>
        <position position="74"/>
    </location>
</feature>
<keyword evidence="3" id="KW-1185">Reference proteome</keyword>
<evidence type="ECO:0000256" key="1">
    <source>
        <dbReference type="SAM" id="MobiDB-lite"/>
    </source>
</evidence>
<feature type="region of interest" description="Disordered" evidence="1">
    <location>
        <begin position="38"/>
        <end position="63"/>
    </location>
</feature>
<proteinExistence type="predicted"/>
<protein>
    <submittedName>
        <fullName evidence="2">Uncharacterized protein</fullName>
    </submittedName>
</protein>
<feature type="compositionally biased region" description="Polar residues" evidence="1">
    <location>
        <begin position="45"/>
        <end position="63"/>
    </location>
</feature>
<evidence type="ECO:0000313" key="3">
    <source>
        <dbReference type="Proteomes" id="UP001519460"/>
    </source>
</evidence>
<dbReference type="EMBL" id="JACVVK020000659">
    <property type="protein sequence ID" value="KAK7459423.1"/>
    <property type="molecule type" value="Genomic_DNA"/>
</dbReference>
<name>A0ABD0J443_9CAEN</name>
<reference evidence="2 3" key="1">
    <citation type="journal article" date="2023" name="Sci. Data">
        <title>Genome assembly of the Korean intertidal mud-creeper Batillaria attramentaria.</title>
        <authorList>
            <person name="Patra A.K."/>
            <person name="Ho P.T."/>
            <person name="Jun S."/>
            <person name="Lee S.J."/>
            <person name="Kim Y."/>
            <person name="Won Y.J."/>
        </authorList>
    </citation>
    <scope>NUCLEOTIDE SEQUENCE [LARGE SCALE GENOMIC DNA]</scope>
    <source>
        <strain evidence="2">Wonlab-2016</strain>
    </source>
</reference>
<comment type="caution">
    <text evidence="2">The sequence shown here is derived from an EMBL/GenBank/DDBJ whole genome shotgun (WGS) entry which is preliminary data.</text>
</comment>